<evidence type="ECO:0000313" key="1">
    <source>
        <dbReference type="EMBL" id="MDT0620836.1"/>
    </source>
</evidence>
<dbReference type="EMBL" id="JAVRHU010000001">
    <property type="protein sequence ID" value="MDT0620836.1"/>
    <property type="molecule type" value="Genomic_DNA"/>
</dbReference>
<gene>
    <name evidence="1" type="ORF">RM520_04310</name>
</gene>
<name>A0ABU3BFB1_9FLAO</name>
<dbReference type="InterPro" id="IPR045534">
    <property type="entry name" value="DUF6428"/>
</dbReference>
<comment type="caution">
    <text evidence="1">The sequence shown here is derived from an EMBL/GenBank/DDBJ whole genome shotgun (WGS) entry which is preliminary data.</text>
</comment>
<dbReference type="Pfam" id="PF20001">
    <property type="entry name" value="DUF6428"/>
    <property type="match status" value="1"/>
</dbReference>
<dbReference type="RefSeq" id="WP_311387096.1">
    <property type="nucleotide sequence ID" value="NZ_JAVRHU010000001.1"/>
</dbReference>
<dbReference type="Proteomes" id="UP001250662">
    <property type="component" value="Unassembled WGS sequence"/>
</dbReference>
<keyword evidence="2" id="KW-1185">Reference proteome</keyword>
<reference evidence="1 2" key="1">
    <citation type="submission" date="2023-09" db="EMBL/GenBank/DDBJ databases">
        <authorList>
            <person name="Rey-Velasco X."/>
        </authorList>
    </citation>
    <scope>NUCLEOTIDE SEQUENCE [LARGE SCALE GENOMIC DNA]</scope>
    <source>
        <strain evidence="1 2">P007</strain>
    </source>
</reference>
<evidence type="ECO:0000313" key="2">
    <source>
        <dbReference type="Proteomes" id="UP001250662"/>
    </source>
</evidence>
<sequence length="162" mass="18252">MKTNEFLELLNQHNNKELLFEYAPGHIVPANYHITEIKNITIDAVDCGANTDFWKETIIQLWESPSEKGKTDFMTAYKALGILNKVDSIKPMVRDAEVKMEYSNSSFHTAQLFIDDVIWNDKKIIFKLAIEKTDCKAKETCGVPVEAEINSENSCAPGSGCC</sequence>
<proteinExistence type="predicted"/>
<protein>
    <submittedName>
        <fullName evidence="1">DUF6428 family protein</fullName>
    </submittedName>
</protein>
<accession>A0ABU3BFB1</accession>
<organism evidence="1 2">
    <name type="scientific">Croceitalea vernalis</name>
    <dbReference type="NCBI Taxonomy" id="3075599"/>
    <lineage>
        <taxon>Bacteria</taxon>
        <taxon>Pseudomonadati</taxon>
        <taxon>Bacteroidota</taxon>
        <taxon>Flavobacteriia</taxon>
        <taxon>Flavobacteriales</taxon>
        <taxon>Flavobacteriaceae</taxon>
        <taxon>Croceitalea</taxon>
    </lineage>
</organism>